<sequence>MSSRCYHCYVLPLALSYRRVGPTRLPVNVCAVPPFAHCPVVPCRSPPLLAYLSICLPLPALTPTALEARPRTSASPFPCRCYYLQAMSGVCLSSSQTYISCQHCIQSGVAKRKVRIQFQLHVLQVASITPLRRTISSNDRMVDLSGDAIPAQQSCIKTKKIKVEKEDVEI</sequence>
<gene>
    <name evidence="1" type="ORF">Taro_046326</name>
</gene>
<comment type="caution">
    <text evidence="1">The sequence shown here is derived from an EMBL/GenBank/DDBJ whole genome shotgun (WGS) entry which is preliminary data.</text>
</comment>
<organism evidence="1 2">
    <name type="scientific">Colocasia esculenta</name>
    <name type="common">Wild taro</name>
    <name type="synonym">Arum esculentum</name>
    <dbReference type="NCBI Taxonomy" id="4460"/>
    <lineage>
        <taxon>Eukaryota</taxon>
        <taxon>Viridiplantae</taxon>
        <taxon>Streptophyta</taxon>
        <taxon>Embryophyta</taxon>
        <taxon>Tracheophyta</taxon>
        <taxon>Spermatophyta</taxon>
        <taxon>Magnoliopsida</taxon>
        <taxon>Liliopsida</taxon>
        <taxon>Araceae</taxon>
        <taxon>Aroideae</taxon>
        <taxon>Colocasieae</taxon>
        <taxon>Colocasia</taxon>
    </lineage>
</organism>
<keyword evidence="2" id="KW-1185">Reference proteome</keyword>
<dbReference type="AlphaFoldDB" id="A0A843X3Z7"/>
<protein>
    <submittedName>
        <fullName evidence="1">Uncharacterized protein</fullName>
    </submittedName>
</protein>
<accession>A0A843X3Z7</accession>
<reference evidence="1" key="1">
    <citation type="submission" date="2017-07" db="EMBL/GenBank/DDBJ databases">
        <title>Taro Niue Genome Assembly and Annotation.</title>
        <authorList>
            <person name="Atibalentja N."/>
            <person name="Keating K."/>
            <person name="Fields C.J."/>
        </authorList>
    </citation>
    <scope>NUCLEOTIDE SEQUENCE</scope>
    <source>
        <strain evidence="1">Niue_2</strain>
        <tissue evidence="1">Leaf</tissue>
    </source>
</reference>
<evidence type="ECO:0000313" key="2">
    <source>
        <dbReference type="Proteomes" id="UP000652761"/>
    </source>
</evidence>
<dbReference type="Proteomes" id="UP000652761">
    <property type="component" value="Unassembled WGS sequence"/>
</dbReference>
<name>A0A843X3Z7_COLES</name>
<dbReference type="EMBL" id="NMUH01005679">
    <property type="protein sequence ID" value="MQM13401.1"/>
    <property type="molecule type" value="Genomic_DNA"/>
</dbReference>
<evidence type="ECO:0000313" key="1">
    <source>
        <dbReference type="EMBL" id="MQM13401.1"/>
    </source>
</evidence>
<proteinExistence type="predicted"/>